<organism evidence="11 12">
    <name type="scientific">Futiania mangrovi</name>
    <dbReference type="NCBI Taxonomy" id="2959716"/>
    <lineage>
        <taxon>Bacteria</taxon>
        <taxon>Pseudomonadati</taxon>
        <taxon>Pseudomonadota</taxon>
        <taxon>Alphaproteobacteria</taxon>
        <taxon>Futianiales</taxon>
        <taxon>Futianiaceae</taxon>
        <taxon>Futiania</taxon>
    </lineage>
</organism>
<feature type="binding site" evidence="9 10">
    <location>
        <position position="93"/>
    </location>
    <ligand>
        <name>Mg(2+)</name>
        <dbReference type="ChEBI" id="CHEBI:18420"/>
        <label>2</label>
    </ligand>
</feature>
<evidence type="ECO:0000313" key="11">
    <source>
        <dbReference type="EMBL" id="MCP1334910.1"/>
    </source>
</evidence>
<dbReference type="EC" id="3.1.3.7" evidence="9"/>
<dbReference type="SUPFAM" id="SSF56655">
    <property type="entry name" value="Carbohydrate phosphatase"/>
    <property type="match status" value="1"/>
</dbReference>
<feature type="binding site" evidence="9">
    <location>
        <position position="92"/>
    </location>
    <ligand>
        <name>Mg(2+)</name>
        <dbReference type="ChEBI" id="CHEBI:18420"/>
        <label>1</label>
    </ligand>
</feature>
<keyword evidence="3 9" id="KW-1003">Cell membrane</keyword>
<feature type="binding site" evidence="9">
    <location>
        <begin position="92"/>
        <end position="95"/>
    </location>
    <ligand>
        <name>substrate</name>
    </ligand>
</feature>
<evidence type="ECO:0000256" key="10">
    <source>
        <dbReference type="PIRSR" id="PIRSR600760-2"/>
    </source>
</evidence>
<dbReference type="InterPro" id="IPR006240">
    <property type="entry name" value="CysQ"/>
</dbReference>
<comment type="caution">
    <text evidence="11">The sequence shown here is derived from an EMBL/GenBank/DDBJ whole genome shotgun (WGS) entry which is preliminary data.</text>
</comment>
<keyword evidence="7 9" id="KW-0460">Magnesium</keyword>
<evidence type="ECO:0000256" key="5">
    <source>
        <dbReference type="ARBA" id="ARBA00022723"/>
    </source>
</evidence>
<dbReference type="PROSITE" id="PS00629">
    <property type="entry name" value="IMP_1"/>
    <property type="match status" value="1"/>
</dbReference>
<dbReference type="Pfam" id="PF00459">
    <property type="entry name" value="Inositol_P"/>
    <property type="match status" value="1"/>
</dbReference>
<dbReference type="GO" id="GO:0000287">
    <property type="term" value="F:magnesium ion binding"/>
    <property type="evidence" value="ECO:0007669"/>
    <property type="project" value="UniProtKB-UniRule"/>
</dbReference>
<keyword evidence="5 9" id="KW-0479">Metal-binding</keyword>
<dbReference type="Gene3D" id="3.40.190.80">
    <property type="match status" value="1"/>
</dbReference>
<dbReference type="Gene3D" id="3.30.540.10">
    <property type="entry name" value="Fructose-1,6-Bisphosphatase, subunit A, domain 1"/>
    <property type="match status" value="1"/>
</dbReference>
<sequence length="262" mass="27774">MTDTIDRQNLLARLRPIAEAAGAAIMEVYATDFDVDDKSDGSPVTAADHAADAVIYKGLREIAPDIHIVTEERFKAGDAVPEDAPFFLVDPLDGTREFIRRNGEFTVNIALVEDGRPTAGIVLAPALGRAFWGAAGVGAFASDNGEVREIAARTPPPAGWTAIGSRSHTSREDARLLEGLTVAETKQAGSSLKFCLIAAGEADIYPRMGPTMEWDTAAGQAVLEAAGGHVVTPEGVPFAYRKPGLRNGYFLAFGRVRPPSVA</sequence>
<proteinExistence type="inferred from homology"/>
<evidence type="ECO:0000256" key="1">
    <source>
        <dbReference type="ARBA" id="ARBA00001625"/>
    </source>
</evidence>
<feature type="binding site" evidence="9">
    <location>
        <position position="215"/>
    </location>
    <ligand>
        <name>Mg(2+)</name>
        <dbReference type="ChEBI" id="CHEBI:18420"/>
        <label>2</label>
    </ligand>
</feature>
<keyword evidence="8 9" id="KW-0472">Membrane</keyword>
<dbReference type="EMBL" id="JAMZFT010000001">
    <property type="protein sequence ID" value="MCP1334910.1"/>
    <property type="molecule type" value="Genomic_DNA"/>
</dbReference>
<keyword evidence="6 9" id="KW-0378">Hydrolase</keyword>
<dbReference type="Proteomes" id="UP001055804">
    <property type="component" value="Unassembled WGS sequence"/>
</dbReference>
<evidence type="ECO:0000256" key="3">
    <source>
        <dbReference type="ARBA" id="ARBA00022475"/>
    </source>
</evidence>
<comment type="similarity">
    <text evidence="2 9">Belongs to the inositol monophosphatase superfamily. CysQ family.</text>
</comment>
<evidence type="ECO:0000256" key="6">
    <source>
        <dbReference type="ARBA" id="ARBA00022801"/>
    </source>
</evidence>
<feature type="binding site" evidence="9">
    <location>
        <position position="71"/>
    </location>
    <ligand>
        <name>substrate</name>
    </ligand>
</feature>
<dbReference type="CDD" id="cd01638">
    <property type="entry name" value="CysQ"/>
    <property type="match status" value="1"/>
</dbReference>
<evidence type="ECO:0000256" key="4">
    <source>
        <dbReference type="ARBA" id="ARBA00022519"/>
    </source>
</evidence>
<dbReference type="PANTHER" id="PTHR43028">
    <property type="entry name" value="3'(2'),5'-BISPHOSPHATE NUCLEOTIDASE 1"/>
    <property type="match status" value="1"/>
</dbReference>
<dbReference type="GO" id="GO:0005886">
    <property type="term" value="C:plasma membrane"/>
    <property type="evidence" value="ECO:0007669"/>
    <property type="project" value="UniProtKB-SubCell"/>
</dbReference>
<comment type="catalytic activity">
    <reaction evidence="1 9">
        <text>adenosine 3',5'-bisphosphate + H2O = AMP + phosphate</text>
        <dbReference type="Rhea" id="RHEA:10040"/>
        <dbReference type="ChEBI" id="CHEBI:15377"/>
        <dbReference type="ChEBI" id="CHEBI:43474"/>
        <dbReference type="ChEBI" id="CHEBI:58343"/>
        <dbReference type="ChEBI" id="CHEBI:456215"/>
        <dbReference type="EC" id="3.1.3.7"/>
    </reaction>
</comment>
<dbReference type="PRINTS" id="PR00377">
    <property type="entry name" value="IMPHPHTASES"/>
</dbReference>
<feature type="binding site" evidence="10">
    <location>
        <position position="215"/>
    </location>
    <ligand>
        <name>Mg(2+)</name>
        <dbReference type="ChEBI" id="CHEBI:18420"/>
        <label>1</label>
        <note>catalytic</note>
    </ligand>
</feature>
<dbReference type="GO" id="GO:0046854">
    <property type="term" value="P:phosphatidylinositol phosphate biosynthetic process"/>
    <property type="evidence" value="ECO:0007669"/>
    <property type="project" value="InterPro"/>
</dbReference>
<feature type="binding site" evidence="10">
    <location>
        <position position="71"/>
    </location>
    <ligand>
        <name>Mg(2+)</name>
        <dbReference type="ChEBI" id="CHEBI:18420"/>
        <label>1</label>
        <note>catalytic</note>
    </ligand>
</feature>
<gene>
    <name evidence="9 11" type="primary">cysQ</name>
    <name evidence="11" type="ORF">NJQ99_00635</name>
</gene>
<evidence type="ECO:0000256" key="8">
    <source>
        <dbReference type="ARBA" id="ARBA00023136"/>
    </source>
</evidence>
<evidence type="ECO:0000313" key="12">
    <source>
        <dbReference type="Proteomes" id="UP001055804"/>
    </source>
</evidence>
<dbReference type="InterPro" id="IPR020583">
    <property type="entry name" value="Inositol_monoP_metal-BS"/>
</dbReference>
<keyword evidence="4 9" id="KW-0997">Cell inner membrane</keyword>
<dbReference type="InterPro" id="IPR000760">
    <property type="entry name" value="Inositol_monophosphatase-like"/>
</dbReference>
<feature type="binding site" evidence="9">
    <location>
        <position position="215"/>
    </location>
    <ligand>
        <name>substrate</name>
    </ligand>
</feature>
<dbReference type="GO" id="GO:0008441">
    <property type="term" value="F:3'(2'),5'-bisphosphate nucleotidase activity"/>
    <property type="evidence" value="ECO:0007669"/>
    <property type="project" value="UniProtKB-UniRule"/>
</dbReference>
<dbReference type="RefSeq" id="WP_269330874.1">
    <property type="nucleotide sequence ID" value="NZ_JAMZFT010000001.1"/>
</dbReference>
<dbReference type="NCBIfam" id="TIGR01331">
    <property type="entry name" value="bisphos_cysQ"/>
    <property type="match status" value="1"/>
</dbReference>
<evidence type="ECO:0000256" key="7">
    <source>
        <dbReference type="ARBA" id="ARBA00022842"/>
    </source>
</evidence>
<protein>
    <recommendedName>
        <fullName evidence="9">3'(2'),5'-bisphosphate nucleotidase CysQ</fullName>
        <ecNumber evidence="9">3.1.3.7</ecNumber>
    </recommendedName>
    <alternativeName>
        <fullName evidence="9">3'(2'),5-bisphosphonucleoside 3'(2')-phosphohydrolase</fullName>
    </alternativeName>
    <alternativeName>
        <fullName evidence="9">3'-phosphoadenosine 5'-phosphate phosphatase</fullName>
        <shortName evidence="9">PAP phosphatase</shortName>
    </alternativeName>
</protein>
<reference evidence="11" key="1">
    <citation type="submission" date="2022-06" db="EMBL/GenBank/DDBJ databases">
        <title>Isolation and Genomics of Futiania mangrovii gen. nov., sp. nov., a Rare and Metabolically-versatile member in the Class Alphaproteobacteria.</title>
        <authorList>
            <person name="Liu L."/>
            <person name="Huang W.-C."/>
            <person name="Pan J."/>
            <person name="Li J."/>
            <person name="Huang Y."/>
            <person name="Du H."/>
            <person name="Liu Y."/>
            <person name="Li M."/>
        </authorList>
    </citation>
    <scope>NUCLEOTIDE SEQUENCE</scope>
    <source>
        <strain evidence="11">FT118</strain>
    </source>
</reference>
<feature type="binding site" evidence="9">
    <location>
        <position position="71"/>
    </location>
    <ligand>
        <name>Mg(2+)</name>
        <dbReference type="ChEBI" id="CHEBI:18420"/>
        <label>1</label>
    </ligand>
</feature>
<dbReference type="PROSITE" id="PS00630">
    <property type="entry name" value="IMP_2"/>
    <property type="match status" value="1"/>
</dbReference>
<dbReference type="AlphaFoldDB" id="A0A9J6PA90"/>
<evidence type="ECO:0000256" key="9">
    <source>
        <dbReference type="HAMAP-Rule" id="MF_02095"/>
    </source>
</evidence>
<dbReference type="PANTHER" id="PTHR43028:SF5">
    <property type="entry name" value="3'(2'),5'-BISPHOSPHATE NUCLEOTIDASE 1"/>
    <property type="match status" value="1"/>
</dbReference>
<feature type="binding site" evidence="10">
    <location>
        <position position="92"/>
    </location>
    <ligand>
        <name>Mg(2+)</name>
        <dbReference type="ChEBI" id="CHEBI:18420"/>
        <label>1</label>
        <note>catalytic</note>
    </ligand>
</feature>
<name>A0A9J6PA90_9PROT</name>
<comment type="subcellular location">
    <subcellularLocation>
        <location evidence="9">Cell inner membrane</location>
        <topology evidence="9">Peripheral membrane protein</topology>
        <orientation evidence="9">Cytoplasmic side</orientation>
    </subcellularLocation>
</comment>
<dbReference type="HAMAP" id="MF_02095">
    <property type="entry name" value="CysQ"/>
    <property type="match status" value="1"/>
</dbReference>
<feature type="binding site" evidence="9 10">
    <location>
        <position position="90"/>
    </location>
    <ligand>
        <name>Mg(2+)</name>
        <dbReference type="ChEBI" id="CHEBI:18420"/>
        <label>2</label>
    </ligand>
</feature>
<comment type="function">
    <text evidence="9">Converts adenosine-3',5'-bisphosphate (PAP) to AMP.</text>
</comment>
<evidence type="ECO:0000256" key="2">
    <source>
        <dbReference type="ARBA" id="ARBA00005289"/>
    </source>
</evidence>
<accession>A0A9J6PA90</accession>
<dbReference type="InterPro" id="IPR050725">
    <property type="entry name" value="CysQ/Inositol_MonoPase"/>
</dbReference>
<comment type="cofactor">
    <cofactor evidence="9 10">
        <name>Mg(2+)</name>
        <dbReference type="ChEBI" id="CHEBI:18420"/>
    </cofactor>
</comment>
<dbReference type="GO" id="GO:0000103">
    <property type="term" value="P:sulfate assimilation"/>
    <property type="evidence" value="ECO:0007669"/>
    <property type="project" value="TreeGrafter"/>
</dbReference>
<feature type="binding site" evidence="9">
    <location>
        <position position="90"/>
    </location>
    <ligand>
        <name>Mg(2+)</name>
        <dbReference type="ChEBI" id="CHEBI:18420"/>
        <label>1</label>
    </ligand>
</feature>
<keyword evidence="12" id="KW-1185">Reference proteome</keyword>
<dbReference type="InterPro" id="IPR020550">
    <property type="entry name" value="Inositol_monophosphatase_CS"/>
</dbReference>
<dbReference type="GO" id="GO:0050427">
    <property type="term" value="P:3'-phosphoadenosine 5'-phosphosulfate metabolic process"/>
    <property type="evidence" value="ECO:0007669"/>
    <property type="project" value="TreeGrafter"/>
</dbReference>